<dbReference type="EMBL" id="JAYWIO010000008">
    <property type="protein sequence ID" value="KAK7245438.1"/>
    <property type="molecule type" value="Genomic_DNA"/>
</dbReference>
<feature type="region of interest" description="Disordered" evidence="1">
    <location>
        <begin position="18"/>
        <end position="45"/>
    </location>
</feature>
<evidence type="ECO:0000313" key="3">
    <source>
        <dbReference type="Proteomes" id="UP001372338"/>
    </source>
</evidence>
<evidence type="ECO:0000256" key="1">
    <source>
        <dbReference type="SAM" id="MobiDB-lite"/>
    </source>
</evidence>
<name>A0AAN9E5V9_CROPI</name>
<proteinExistence type="predicted"/>
<keyword evidence="3" id="KW-1185">Reference proteome</keyword>
<feature type="region of interest" description="Disordered" evidence="1">
    <location>
        <begin position="250"/>
        <end position="311"/>
    </location>
</feature>
<accession>A0AAN9E5V9</accession>
<gene>
    <name evidence="2" type="ORF">RIF29_40284</name>
</gene>
<organism evidence="2 3">
    <name type="scientific">Crotalaria pallida</name>
    <name type="common">Smooth rattlebox</name>
    <name type="synonym">Crotalaria striata</name>
    <dbReference type="NCBI Taxonomy" id="3830"/>
    <lineage>
        <taxon>Eukaryota</taxon>
        <taxon>Viridiplantae</taxon>
        <taxon>Streptophyta</taxon>
        <taxon>Embryophyta</taxon>
        <taxon>Tracheophyta</taxon>
        <taxon>Spermatophyta</taxon>
        <taxon>Magnoliopsida</taxon>
        <taxon>eudicotyledons</taxon>
        <taxon>Gunneridae</taxon>
        <taxon>Pentapetalae</taxon>
        <taxon>rosids</taxon>
        <taxon>fabids</taxon>
        <taxon>Fabales</taxon>
        <taxon>Fabaceae</taxon>
        <taxon>Papilionoideae</taxon>
        <taxon>50 kb inversion clade</taxon>
        <taxon>genistoids sensu lato</taxon>
        <taxon>core genistoids</taxon>
        <taxon>Crotalarieae</taxon>
        <taxon>Crotalaria</taxon>
    </lineage>
</organism>
<evidence type="ECO:0000313" key="2">
    <source>
        <dbReference type="EMBL" id="KAK7245438.1"/>
    </source>
</evidence>
<comment type="caution">
    <text evidence="2">The sequence shown here is derived from an EMBL/GenBank/DDBJ whole genome shotgun (WGS) entry which is preliminary data.</text>
</comment>
<feature type="compositionally biased region" description="Basic and acidic residues" evidence="1">
    <location>
        <begin position="32"/>
        <end position="43"/>
    </location>
</feature>
<feature type="region of interest" description="Disordered" evidence="1">
    <location>
        <begin position="149"/>
        <end position="170"/>
    </location>
</feature>
<feature type="compositionally biased region" description="Basic and acidic residues" evidence="1">
    <location>
        <begin position="281"/>
        <end position="299"/>
    </location>
</feature>
<feature type="compositionally biased region" description="Basic and acidic residues" evidence="1">
    <location>
        <begin position="152"/>
        <end position="170"/>
    </location>
</feature>
<sequence>MMAEFVFSAENCTATPPQASVVATPTAGAKGDQNKEGLVRESEENQEIVKIPDNQGVVNADEIQGTNNVSADQEEALHGDWLIVRRKKRSGFDRKKGMKVDRDKNISTQSYFAEENKHVELQKNEKSIMGSPHLLTFPSTVMSLFNTGSRGKGHDNGKKRARKESQHVAQKKDIVERISVIDKGPTMHVSESTNVQTSAVLRNERVNSPSQLTNLKSYNKDSEDLTRAKNKNKVMKGFDLGTEITISPDLLGGRMLHGSKGGKPNGKPPDPDALNKQLSSRRKEVNIEEDTGRCQERGGMETSGMILDSGQ</sequence>
<dbReference type="Proteomes" id="UP001372338">
    <property type="component" value="Unassembled WGS sequence"/>
</dbReference>
<protein>
    <submittedName>
        <fullName evidence="2">Uncharacterized protein</fullName>
    </submittedName>
</protein>
<dbReference type="AlphaFoldDB" id="A0AAN9E5V9"/>
<reference evidence="2 3" key="1">
    <citation type="submission" date="2024-01" db="EMBL/GenBank/DDBJ databases">
        <title>The genomes of 5 underutilized Papilionoideae crops provide insights into root nodulation and disease resistanc.</title>
        <authorList>
            <person name="Yuan L."/>
        </authorList>
    </citation>
    <scope>NUCLEOTIDE SEQUENCE [LARGE SCALE GENOMIC DNA]</scope>
    <source>
        <strain evidence="2">ZHUSHIDOU_FW_LH</strain>
        <tissue evidence="2">Leaf</tissue>
    </source>
</reference>